<dbReference type="KEGG" id="psoj:PHYSODRAFT_301055"/>
<evidence type="ECO:0000313" key="3">
    <source>
        <dbReference type="EMBL" id="EGZ18356.1"/>
    </source>
</evidence>
<organism evidence="3 4">
    <name type="scientific">Phytophthora sojae (strain P6497)</name>
    <name type="common">Soybean stem and root rot agent</name>
    <name type="synonym">Phytophthora megasperma f. sp. glycines</name>
    <dbReference type="NCBI Taxonomy" id="1094619"/>
    <lineage>
        <taxon>Eukaryota</taxon>
        <taxon>Sar</taxon>
        <taxon>Stramenopiles</taxon>
        <taxon>Oomycota</taxon>
        <taxon>Peronosporomycetes</taxon>
        <taxon>Peronosporales</taxon>
        <taxon>Peronosporaceae</taxon>
        <taxon>Phytophthora</taxon>
    </lineage>
</organism>
<dbReference type="EMBL" id="JH159154">
    <property type="protein sequence ID" value="EGZ18356.1"/>
    <property type="molecule type" value="Genomic_DNA"/>
</dbReference>
<feature type="region of interest" description="Disordered" evidence="2">
    <location>
        <begin position="388"/>
        <end position="415"/>
    </location>
</feature>
<sequence>MLSVTPLALSLDPTEVTPAALLAVSNHYYTVLEAFDELRHAYTLARQHNGQLHAAPTAMREVADRFVTFVQRKYNASQAKLDDANFRAADAIASVLRIEHELLRETSTEAYDRLQHYAAQLERRIEGRLMDGELDRSVLQIARDLSEVRRENADLARHAADHHNPIRSAQAAQASTVADLAESRSQCDALKSRLGDLLTHAQRVEESNQQLREDLRTISGGDSAVHGLHLEIHVRGERIRELEGLLDRISAHRDRLQQDFDDANRRAERANGAVERANAAADRQQAAVQESHRQNAATLERVHDVEGQLDQLRRERDQHAREYQTVATNFRRSQERLTQANARIDTFAHLRSERDALREELRVSIAAPNSLQAEKQVLQGELRASREALTPARPPASTPPPATTSSAPDPADPAHASCVRGCRELLVQIADIQQAYGHLAATSTAWRWTSALWKPNMDHTSALERIAQVAALAVLVPPRVAGVQVPSVPSPTACVPSSSKRARLPAIEPGLVAAPAAKRVRPVDPAGDEVDDDYACSNTGTEPNTLTPTTQARFRSDFRRRDSKSLARSGVSSASEGSAAAPIVVENADAVELSGGIDEDTSTVDLDDSSTGVSLSAALRGEGPGTGGQLTVGSATTDGAAHAGVVATCGFYRGGRPLGAVSDRRVNHDTATPRVVIDYQVLSVGWMFPERVGRGGTLDRALYTPELISRVNVEGLYAEEPRQALSTRPAPHTFDLDVSPQLLSIVDGYMDFESDCLQAIWESTHPFPIPKALKRSDPWFASFYTSRKNRSSHVREKYRDRQEQGFEKARRTGCCDLDLWLDPMFARFPQQSEDTTWFTGGEAIAAGRAAPADLVDALADCDRADPWRNHFRTSAGSHPALRIDRLRLKFSRA</sequence>
<accession>G4ZDL7</accession>
<dbReference type="AlphaFoldDB" id="G4ZDL7"/>
<keyword evidence="4" id="KW-1185">Reference proteome</keyword>
<gene>
    <name evidence="3" type="ORF">PHYSODRAFT_301055</name>
</gene>
<name>G4ZDL7_PHYSP</name>
<dbReference type="Proteomes" id="UP000002640">
    <property type="component" value="Unassembled WGS sequence"/>
</dbReference>
<dbReference type="InParanoid" id="G4ZDL7"/>
<dbReference type="SMR" id="G4ZDL7"/>
<keyword evidence="1" id="KW-0175">Coiled coil</keyword>
<evidence type="ECO:0000313" key="4">
    <source>
        <dbReference type="Proteomes" id="UP000002640"/>
    </source>
</evidence>
<dbReference type="RefSeq" id="XP_009527414.1">
    <property type="nucleotide sequence ID" value="XM_009529119.1"/>
</dbReference>
<feature type="coiled-coil region" evidence="1">
    <location>
        <begin position="239"/>
        <end position="329"/>
    </location>
</feature>
<evidence type="ECO:0000256" key="2">
    <source>
        <dbReference type="SAM" id="MobiDB-lite"/>
    </source>
</evidence>
<feature type="compositionally biased region" description="Pro residues" evidence="2">
    <location>
        <begin position="392"/>
        <end position="402"/>
    </location>
</feature>
<feature type="region of interest" description="Disordered" evidence="2">
    <location>
        <begin position="557"/>
        <end position="579"/>
    </location>
</feature>
<reference evidence="3 4" key="1">
    <citation type="journal article" date="2006" name="Science">
        <title>Phytophthora genome sequences uncover evolutionary origins and mechanisms of pathogenesis.</title>
        <authorList>
            <person name="Tyler B.M."/>
            <person name="Tripathy S."/>
            <person name="Zhang X."/>
            <person name="Dehal P."/>
            <person name="Jiang R.H."/>
            <person name="Aerts A."/>
            <person name="Arredondo F.D."/>
            <person name="Baxter L."/>
            <person name="Bensasson D."/>
            <person name="Beynon J.L."/>
            <person name="Chapman J."/>
            <person name="Damasceno C.M."/>
            <person name="Dorrance A.E."/>
            <person name="Dou D."/>
            <person name="Dickerman A.W."/>
            <person name="Dubchak I.L."/>
            <person name="Garbelotto M."/>
            <person name="Gijzen M."/>
            <person name="Gordon S.G."/>
            <person name="Govers F."/>
            <person name="Grunwald N.J."/>
            <person name="Huang W."/>
            <person name="Ivors K.L."/>
            <person name="Jones R.W."/>
            <person name="Kamoun S."/>
            <person name="Krampis K."/>
            <person name="Lamour K.H."/>
            <person name="Lee M.K."/>
            <person name="McDonald W.H."/>
            <person name="Medina M."/>
            <person name="Meijer H.J."/>
            <person name="Nordberg E.K."/>
            <person name="Maclean D.J."/>
            <person name="Ospina-Giraldo M.D."/>
            <person name="Morris P.F."/>
            <person name="Phuntumart V."/>
            <person name="Putnam N.H."/>
            <person name="Rash S."/>
            <person name="Rose J.K."/>
            <person name="Sakihama Y."/>
            <person name="Salamov A.A."/>
            <person name="Savidor A."/>
            <person name="Scheuring C.F."/>
            <person name="Smith B.M."/>
            <person name="Sobral B.W."/>
            <person name="Terry A."/>
            <person name="Torto-Alalibo T.A."/>
            <person name="Win J."/>
            <person name="Xu Z."/>
            <person name="Zhang H."/>
            <person name="Grigoriev I.V."/>
            <person name="Rokhsar D.S."/>
            <person name="Boore J.L."/>
        </authorList>
    </citation>
    <scope>NUCLEOTIDE SEQUENCE [LARGE SCALE GENOMIC DNA]</scope>
    <source>
        <strain evidence="3 4">P6497</strain>
    </source>
</reference>
<feature type="compositionally biased region" description="Low complexity" evidence="2">
    <location>
        <begin position="567"/>
        <end position="579"/>
    </location>
</feature>
<evidence type="ECO:0000256" key="1">
    <source>
        <dbReference type="SAM" id="Coils"/>
    </source>
</evidence>
<proteinExistence type="predicted"/>
<dbReference type="GeneID" id="20641936"/>
<protein>
    <submittedName>
        <fullName evidence="3">Uncharacterized protein</fullName>
    </submittedName>
</protein>
<feature type="compositionally biased region" description="Low complexity" evidence="2">
    <location>
        <begin position="403"/>
        <end position="415"/>
    </location>
</feature>